<feature type="region of interest" description="Disordered" evidence="1">
    <location>
        <begin position="1"/>
        <end position="113"/>
    </location>
</feature>
<accession>M5CH93</accession>
<gene>
    <name evidence="2" type="ORF">BN14_11623</name>
</gene>
<comment type="caution">
    <text evidence="2">The sequence shown here is derived from an EMBL/GenBank/DDBJ whole genome shotgun (WGS) entry which is preliminary data.</text>
</comment>
<feature type="compositionally biased region" description="Basic and acidic residues" evidence="1">
    <location>
        <begin position="36"/>
        <end position="46"/>
    </location>
</feature>
<sequence length="196" mass="20329">MSNQVEGESNYGICSTCDGDEGETASAEIPSDDEHETVVGDGRDICPETPDCQLPDETGINTASCDGSALSEGSVTPTLPVDVQLPEAPVSPSNEGSFTPTTPSAPASPTSDIPYLPEVLEPVQEVPAVDTNASFVDMIYDCLRYTFKPSGGRYISLQLPARRLDQISSLHIGAASTCGGFNQGELSTAALGAASI</sequence>
<evidence type="ECO:0000256" key="1">
    <source>
        <dbReference type="SAM" id="MobiDB-lite"/>
    </source>
</evidence>
<reference evidence="2 3" key="1">
    <citation type="journal article" date="2013" name="J. Biotechnol.">
        <title>Establishment and interpretation of the genome sequence of the phytopathogenic fungus Rhizoctonia solani AG1-IB isolate 7/3/14.</title>
        <authorList>
            <person name="Wibberg D.W."/>
            <person name="Jelonek L.J."/>
            <person name="Rupp O.R."/>
            <person name="Hennig M.H."/>
            <person name="Eikmeyer F.E."/>
            <person name="Goesmann A.G."/>
            <person name="Hartmann A.H."/>
            <person name="Borriss R.B."/>
            <person name="Grosch R.G."/>
            <person name="Puehler A.P."/>
            <person name="Schlueter A.S."/>
        </authorList>
    </citation>
    <scope>NUCLEOTIDE SEQUENCE [LARGE SCALE GENOMIC DNA]</scope>
    <source>
        <strain evidence="3">AG1-IB / isolate 7/3/14</strain>
    </source>
</reference>
<feature type="compositionally biased region" description="Polar residues" evidence="1">
    <location>
        <begin position="59"/>
        <end position="77"/>
    </location>
</feature>
<dbReference type="AlphaFoldDB" id="M5CH93"/>
<proteinExistence type="predicted"/>
<protein>
    <submittedName>
        <fullName evidence="2">Uncharacterized protein</fullName>
    </submittedName>
</protein>
<organism evidence="2 3">
    <name type="scientific">Thanatephorus cucumeris (strain AG1-IB / isolate 7/3/14)</name>
    <name type="common">Lettuce bottom rot fungus</name>
    <name type="synonym">Rhizoctonia solani</name>
    <dbReference type="NCBI Taxonomy" id="1108050"/>
    <lineage>
        <taxon>Eukaryota</taxon>
        <taxon>Fungi</taxon>
        <taxon>Dikarya</taxon>
        <taxon>Basidiomycota</taxon>
        <taxon>Agaricomycotina</taxon>
        <taxon>Agaricomycetes</taxon>
        <taxon>Cantharellales</taxon>
        <taxon>Ceratobasidiaceae</taxon>
        <taxon>Rhizoctonia</taxon>
        <taxon>Rhizoctonia solani AG-1</taxon>
    </lineage>
</organism>
<dbReference type="HOGENOM" id="CLU_1391093_0_0_1"/>
<dbReference type="Proteomes" id="UP000012065">
    <property type="component" value="Unassembled WGS sequence"/>
</dbReference>
<evidence type="ECO:0000313" key="3">
    <source>
        <dbReference type="Proteomes" id="UP000012065"/>
    </source>
</evidence>
<name>M5CH93_THACB</name>
<dbReference type="EMBL" id="CAOJ01017177">
    <property type="protein sequence ID" value="CCO37467.1"/>
    <property type="molecule type" value="Genomic_DNA"/>
</dbReference>
<evidence type="ECO:0000313" key="2">
    <source>
        <dbReference type="EMBL" id="CCO37467.1"/>
    </source>
</evidence>
<feature type="compositionally biased region" description="Low complexity" evidence="1">
    <location>
        <begin position="97"/>
        <end position="111"/>
    </location>
</feature>